<dbReference type="GO" id="GO:0004806">
    <property type="term" value="F:triacylglycerol lipase activity"/>
    <property type="evidence" value="ECO:0007669"/>
    <property type="project" value="InterPro"/>
</dbReference>
<dbReference type="AlphaFoldDB" id="A0AAN6V7Y3"/>
<keyword evidence="2" id="KW-0732">Signal</keyword>
<reference evidence="3" key="2">
    <citation type="submission" date="2023-05" db="EMBL/GenBank/DDBJ databases">
        <authorList>
            <consortium name="Lawrence Berkeley National Laboratory"/>
            <person name="Steindorff A."/>
            <person name="Hensen N."/>
            <person name="Bonometti L."/>
            <person name="Westerberg I."/>
            <person name="Brannstrom I.O."/>
            <person name="Guillou S."/>
            <person name="Cros-Aarteil S."/>
            <person name="Calhoun S."/>
            <person name="Haridas S."/>
            <person name="Kuo A."/>
            <person name="Mondo S."/>
            <person name="Pangilinan J."/>
            <person name="Riley R."/>
            <person name="Labutti K."/>
            <person name="Andreopoulos B."/>
            <person name="Lipzen A."/>
            <person name="Chen C."/>
            <person name="Yanf M."/>
            <person name="Daum C."/>
            <person name="Ng V."/>
            <person name="Clum A."/>
            <person name="Ohm R."/>
            <person name="Martin F."/>
            <person name="Silar P."/>
            <person name="Natvig D."/>
            <person name="Lalanne C."/>
            <person name="Gautier V."/>
            <person name="Ament-Velasquez S.L."/>
            <person name="Kruys A."/>
            <person name="Hutchinson M.I."/>
            <person name="Powell A.J."/>
            <person name="Barry K."/>
            <person name="Miller A.N."/>
            <person name="Grigoriev I.V."/>
            <person name="Debuchy R."/>
            <person name="Gladieux P."/>
            <person name="Thoren M.H."/>
            <person name="Johannesson H."/>
        </authorList>
    </citation>
    <scope>NUCLEOTIDE SEQUENCE</scope>
    <source>
        <strain evidence="3">CBS 141.50</strain>
    </source>
</reference>
<organism evidence="3 4">
    <name type="scientific">Dichotomopilus funicola</name>
    <dbReference type="NCBI Taxonomy" id="1934379"/>
    <lineage>
        <taxon>Eukaryota</taxon>
        <taxon>Fungi</taxon>
        <taxon>Dikarya</taxon>
        <taxon>Ascomycota</taxon>
        <taxon>Pezizomycotina</taxon>
        <taxon>Sordariomycetes</taxon>
        <taxon>Sordariomycetidae</taxon>
        <taxon>Sordariales</taxon>
        <taxon>Chaetomiaceae</taxon>
        <taxon>Dichotomopilus</taxon>
    </lineage>
</organism>
<dbReference type="InterPro" id="IPR005152">
    <property type="entry name" value="Lipase_secreted"/>
</dbReference>
<evidence type="ECO:0000313" key="4">
    <source>
        <dbReference type="Proteomes" id="UP001302676"/>
    </source>
</evidence>
<dbReference type="PANTHER" id="PTHR34853:SF5">
    <property type="entry name" value="LIP-DOMAIN-CONTAINING PROTEIN-RELATED"/>
    <property type="match status" value="1"/>
</dbReference>
<accession>A0AAN6V7Y3</accession>
<dbReference type="GO" id="GO:0016042">
    <property type="term" value="P:lipid catabolic process"/>
    <property type="evidence" value="ECO:0007669"/>
    <property type="project" value="InterPro"/>
</dbReference>
<dbReference type="Proteomes" id="UP001302676">
    <property type="component" value="Unassembled WGS sequence"/>
</dbReference>
<dbReference type="SUPFAM" id="SSF53474">
    <property type="entry name" value="alpha/beta-Hydrolases"/>
    <property type="match status" value="1"/>
</dbReference>
<protein>
    <submittedName>
        <fullName evidence="3">Secretory lipase-domain-containing protein</fullName>
    </submittedName>
</protein>
<evidence type="ECO:0000256" key="1">
    <source>
        <dbReference type="ARBA" id="ARBA00022801"/>
    </source>
</evidence>
<dbReference type="PANTHER" id="PTHR34853">
    <property type="match status" value="1"/>
</dbReference>
<dbReference type="Gene3D" id="1.10.260.130">
    <property type="match status" value="1"/>
</dbReference>
<feature type="chain" id="PRO_5042892594" evidence="2">
    <location>
        <begin position="24"/>
        <end position="459"/>
    </location>
</feature>
<evidence type="ECO:0000256" key="2">
    <source>
        <dbReference type="SAM" id="SignalP"/>
    </source>
</evidence>
<keyword evidence="4" id="KW-1185">Reference proteome</keyword>
<gene>
    <name evidence="3" type="ORF">C8A04DRAFT_35323</name>
</gene>
<dbReference type="EMBL" id="MU853564">
    <property type="protein sequence ID" value="KAK4146051.1"/>
    <property type="molecule type" value="Genomic_DNA"/>
</dbReference>
<dbReference type="GeneID" id="87819743"/>
<name>A0AAN6V7Y3_9PEZI</name>
<dbReference type="RefSeq" id="XP_062639422.1">
    <property type="nucleotide sequence ID" value="XM_062783130.1"/>
</dbReference>
<keyword evidence="1" id="KW-0378">Hydrolase</keyword>
<reference evidence="3" key="1">
    <citation type="journal article" date="2023" name="Mol. Phylogenet. Evol.">
        <title>Genome-scale phylogeny and comparative genomics of the fungal order Sordariales.</title>
        <authorList>
            <person name="Hensen N."/>
            <person name="Bonometti L."/>
            <person name="Westerberg I."/>
            <person name="Brannstrom I.O."/>
            <person name="Guillou S."/>
            <person name="Cros-Aarteil S."/>
            <person name="Calhoun S."/>
            <person name="Haridas S."/>
            <person name="Kuo A."/>
            <person name="Mondo S."/>
            <person name="Pangilinan J."/>
            <person name="Riley R."/>
            <person name="LaButti K."/>
            <person name="Andreopoulos B."/>
            <person name="Lipzen A."/>
            <person name="Chen C."/>
            <person name="Yan M."/>
            <person name="Daum C."/>
            <person name="Ng V."/>
            <person name="Clum A."/>
            <person name="Steindorff A."/>
            <person name="Ohm R.A."/>
            <person name="Martin F."/>
            <person name="Silar P."/>
            <person name="Natvig D.O."/>
            <person name="Lalanne C."/>
            <person name="Gautier V."/>
            <person name="Ament-Velasquez S.L."/>
            <person name="Kruys A."/>
            <person name="Hutchinson M.I."/>
            <person name="Powell A.J."/>
            <person name="Barry K."/>
            <person name="Miller A.N."/>
            <person name="Grigoriev I.V."/>
            <person name="Debuchy R."/>
            <person name="Gladieux P."/>
            <person name="Hiltunen Thoren M."/>
            <person name="Johannesson H."/>
        </authorList>
    </citation>
    <scope>NUCLEOTIDE SEQUENCE</scope>
    <source>
        <strain evidence="3">CBS 141.50</strain>
    </source>
</reference>
<dbReference type="Gene3D" id="3.40.50.1820">
    <property type="entry name" value="alpha/beta hydrolase"/>
    <property type="match status" value="1"/>
</dbReference>
<evidence type="ECO:0000313" key="3">
    <source>
        <dbReference type="EMBL" id="KAK4146051.1"/>
    </source>
</evidence>
<proteinExistence type="predicted"/>
<dbReference type="InterPro" id="IPR029058">
    <property type="entry name" value="AB_hydrolase_fold"/>
</dbReference>
<feature type="signal peptide" evidence="2">
    <location>
        <begin position="1"/>
        <end position="23"/>
    </location>
</feature>
<sequence length="459" mass="48936">MIPLPISLTLLGSALLLSNLTTAEPTPGPPPITQLLAESNATSNTVASLLPPTLDPWYRAPTTYDWAATEPGTVLKIRRAPQLIAAPVPLIPNALAAYHLLYRSTDSRYNPSWAVTTLFVPRSQAPPLLSYQLPYDTCNPNASPSFALALSSLTGDPYGDITSALSLGWLVAVPDYEGPLASYSAGVQAGHATLDGVRAVLAVGEGLGLGLGGMEKTKVALWGYSGGALASEWAAELSVQYAPKLGESLAGVALGGLTPNVTSVTGYLNRKKGAGLIPQGLLGMASQHPEAYEWIVGRLKPGTGRERFLSVRGMTGAQAVRAFEYEDIYGYFVGGEGDLYVPVMKGMYDVDGYMGYHGVPGMPVFVYNAVNDELSDVRDVDALVERFCGVGANILYQRNWVGSHEEELVNGRGRAFRWLRSVLDGSYGELYGTMGCTVQNVTYNIMPWADKSTSGNDGE</sequence>
<comment type="caution">
    <text evidence="3">The sequence shown here is derived from an EMBL/GenBank/DDBJ whole genome shotgun (WGS) entry which is preliminary data.</text>
</comment>
<dbReference type="Pfam" id="PF03583">
    <property type="entry name" value="LIP"/>
    <property type="match status" value="1"/>
</dbReference>